<feature type="compositionally biased region" description="Low complexity" evidence="1">
    <location>
        <begin position="64"/>
        <end position="73"/>
    </location>
</feature>
<dbReference type="EMBL" id="MH790556">
    <property type="protein sequence ID" value="QBH76106.1"/>
    <property type="molecule type" value="Genomic_DNA"/>
</dbReference>
<feature type="compositionally biased region" description="Low complexity" evidence="1">
    <location>
        <begin position="45"/>
        <end position="57"/>
    </location>
</feature>
<feature type="region of interest" description="Disordered" evidence="1">
    <location>
        <begin position="1"/>
        <end position="97"/>
    </location>
</feature>
<sequence>MERRLHSQSGRSPPARASHPRSSHSTSDRGLAVPGTRVSTSLRTSSPAARGPPGAAKRPPPGGSRPASTASASDAPRAPPLTAWWTRAPWRSPEATPEAACLGRARTGWRRVTSCTARWTSARISSFSCVMDTSSAVAVSPPGAVSCSSGEMGGSGVPTTAGPAPPETEDAWGVGVPLSPIPRDRWAAASVAAAGAAAPSRAT</sequence>
<protein>
    <submittedName>
        <fullName evidence="2">Uncharacterized protein</fullName>
    </submittedName>
</protein>
<proteinExistence type="predicted"/>
<evidence type="ECO:0000256" key="1">
    <source>
        <dbReference type="SAM" id="MobiDB-lite"/>
    </source>
</evidence>
<evidence type="ECO:0000313" key="2">
    <source>
        <dbReference type="EMBL" id="QBH76106.1"/>
    </source>
</evidence>
<name>A0A481T4G6_HHV2</name>
<reference evidence="2" key="1">
    <citation type="submission" date="2018-08" db="EMBL/GenBank/DDBJ databases">
        <title>HSV2 whole genome sequences from clinical isolates.</title>
        <authorList>
            <person name="Roychoudhury P."/>
            <person name="Greninger A.L."/>
            <person name="Jerome K.R."/>
            <person name="Johnston C."/>
            <person name="Wald A."/>
            <person name="Xie H."/>
        </authorList>
    </citation>
    <scope>NUCLEOTIDE SEQUENCE</scope>
    <source>
        <strain evidence="2">2012-15948</strain>
    </source>
</reference>
<feature type="region of interest" description="Disordered" evidence="1">
    <location>
        <begin position="150"/>
        <end position="177"/>
    </location>
</feature>
<organismHost>
    <name type="scientific">Homo sapiens</name>
    <name type="common">Human</name>
    <dbReference type="NCBI Taxonomy" id="9606"/>
</organismHost>
<organism evidence="2">
    <name type="scientific">Human herpesvirus 2</name>
    <name type="common">HHV-2</name>
    <name type="synonym">Human herpes simplex virus 2</name>
    <dbReference type="NCBI Taxonomy" id="10310"/>
    <lineage>
        <taxon>Viruses</taxon>
        <taxon>Duplodnaviria</taxon>
        <taxon>Heunggongvirae</taxon>
        <taxon>Peploviricota</taxon>
        <taxon>Herviviricetes</taxon>
        <taxon>Herpesvirales</taxon>
        <taxon>Orthoherpesviridae</taxon>
        <taxon>Alphaherpesvirinae</taxon>
        <taxon>Simplexvirus</taxon>
        <taxon>Simplexvirus humanalpha2</taxon>
    </lineage>
</organism>
<accession>A0A481T4G6</accession>